<sequence>EIFRDIELKTVKIDTDIKDKLLHSITSTGKELENRSALKKFKDIIKRLPEDEQIMLWCHYDWVMLAQYQHQRPGETGDMACMDIQKLSTEYFEKFMD</sequence>
<evidence type="ECO:0000313" key="2">
    <source>
        <dbReference type="Proteomes" id="UP000237000"/>
    </source>
</evidence>
<proteinExistence type="predicted"/>
<gene>
    <name evidence="1" type="ORF">TorRG33x02_115220</name>
</gene>
<feature type="non-terminal residue" evidence="1">
    <location>
        <position position="1"/>
    </location>
</feature>
<comment type="caution">
    <text evidence="1">The sequence shown here is derived from an EMBL/GenBank/DDBJ whole genome shotgun (WGS) entry which is preliminary data.</text>
</comment>
<keyword evidence="2" id="KW-1185">Reference proteome</keyword>
<dbReference type="AlphaFoldDB" id="A0A2P5F4F9"/>
<evidence type="ECO:0000313" key="1">
    <source>
        <dbReference type="EMBL" id="PON92662.1"/>
    </source>
</evidence>
<dbReference type="EMBL" id="JXTC01000063">
    <property type="protein sequence ID" value="PON92662.1"/>
    <property type="molecule type" value="Genomic_DNA"/>
</dbReference>
<reference evidence="2" key="1">
    <citation type="submission" date="2016-06" db="EMBL/GenBank/DDBJ databases">
        <title>Parallel loss of symbiosis genes in relatives of nitrogen-fixing non-legume Parasponia.</title>
        <authorList>
            <person name="Van Velzen R."/>
            <person name="Holmer R."/>
            <person name="Bu F."/>
            <person name="Rutten L."/>
            <person name="Van Zeijl A."/>
            <person name="Liu W."/>
            <person name="Santuari L."/>
            <person name="Cao Q."/>
            <person name="Sharma T."/>
            <person name="Shen D."/>
            <person name="Roswanjaya Y."/>
            <person name="Wardhani T."/>
            <person name="Kalhor M.S."/>
            <person name="Jansen J."/>
            <person name="Van den Hoogen J."/>
            <person name="Gungor B."/>
            <person name="Hartog M."/>
            <person name="Hontelez J."/>
            <person name="Verver J."/>
            <person name="Yang W.-C."/>
            <person name="Schijlen E."/>
            <person name="Repin R."/>
            <person name="Schilthuizen M."/>
            <person name="Schranz E."/>
            <person name="Heidstra R."/>
            <person name="Miyata K."/>
            <person name="Fedorova E."/>
            <person name="Kohlen W."/>
            <person name="Bisseling T."/>
            <person name="Smit S."/>
            <person name="Geurts R."/>
        </authorList>
    </citation>
    <scope>NUCLEOTIDE SEQUENCE [LARGE SCALE GENOMIC DNA]</scope>
    <source>
        <strain evidence="2">cv. RG33-2</strain>
    </source>
</reference>
<accession>A0A2P5F4F9</accession>
<dbReference type="InParanoid" id="A0A2P5F4F9"/>
<name>A0A2P5F4F9_TREOI</name>
<dbReference type="Proteomes" id="UP000237000">
    <property type="component" value="Unassembled WGS sequence"/>
</dbReference>
<dbReference type="OrthoDB" id="10395333at2759"/>
<organism evidence="1 2">
    <name type="scientific">Trema orientale</name>
    <name type="common">Charcoal tree</name>
    <name type="synonym">Celtis orientalis</name>
    <dbReference type="NCBI Taxonomy" id="63057"/>
    <lineage>
        <taxon>Eukaryota</taxon>
        <taxon>Viridiplantae</taxon>
        <taxon>Streptophyta</taxon>
        <taxon>Embryophyta</taxon>
        <taxon>Tracheophyta</taxon>
        <taxon>Spermatophyta</taxon>
        <taxon>Magnoliopsida</taxon>
        <taxon>eudicotyledons</taxon>
        <taxon>Gunneridae</taxon>
        <taxon>Pentapetalae</taxon>
        <taxon>rosids</taxon>
        <taxon>fabids</taxon>
        <taxon>Rosales</taxon>
        <taxon>Cannabaceae</taxon>
        <taxon>Trema</taxon>
    </lineage>
</organism>
<protein>
    <submittedName>
        <fullName evidence="1">Uncharacterized protein</fullName>
    </submittedName>
</protein>